<dbReference type="EMBL" id="LR797073">
    <property type="protein sequence ID" value="CAB4185010.1"/>
    <property type="molecule type" value="Genomic_DNA"/>
</dbReference>
<organism evidence="1">
    <name type="scientific">uncultured Caudovirales phage</name>
    <dbReference type="NCBI Taxonomy" id="2100421"/>
    <lineage>
        <taxon>Viruses</taxon>
        <taxon>Duplodnaviria</taxon>
        <taxon>Heunggongvirae</taxon>
        <taxon>Uroviricota</taxon>
        <taxon>Caudoviricetes</taxon>
        <taxon>Peduoviridae</taxon>
        <taxon>Maltschvirus</taxon>
        <taxon>Maltschvirus maltsch</taxon>
    </lineage>
</organism>
<gene>
    <name evidence="1" type="ORF">UFOVP1118_1</name>
</gene>
<proteinExistence type="predicted"/>
<sequence>LKKPAVIGGYNISEYIRMANSETLEFDNGDIFADMTLPERIKYIVESHARLKAEVEAQAKRWAESEDLILHYKQQRDEAYNDCECHRLKAEVERLTEIIRREVDGGVDLREEAQRTVEENHKLRAEVERLRNLGIKLDGYVDLVRHENERLRKAGDAMAGALSPFRVKPFPGPYLCDLQKGWNAAKEGKSV</sequence>
<protein>
    <submittedName>
        <fullName evidence="1">Uncharacterized protein</fullName>
    </submittedName>
</protein>
<evidence type="ECO:0000313" key="1">
    <source>
        <dbReference type="EMBL" id="CAB4185010.1"/>
    </source>
</evidence>
<feature type="non-terminal residue" evidence="1">
    <location>
        <position position="1"/>
    </location>
</feature>
<name>A0A6J5QK49_9CAUD</name>
<reference evidence="1" key="1">
    <citation type="submission" date="2020-05" db="EMBL/GenBank/DDBJ databases">
        <authorList>
            <person name="Chiriac C."/>
            <person name="Salcher M."/>
            <person name="Ghai R."/>
            <person name="Kavagutti S V."/>
        </authorList>
    </citation>
    <scope>NUCLEOTIDE SEQUENCE</scope>
</reference>
<accession>A0A6J5QK49</accession>